<organism evidence="5">
    <name type="scientific">Enterobius vermicularis</name>
    <name type="common">Human pinworm</name>
    <dbReference type="NCBI Taxonomy" id="51028"/>
    <lineage>
        <taxon>Eukaryota</taxon>
        <taxon>Metazoa</taxon>
        <taxon>Ecdysozoa</taxon>
        <taxon>Nematoda</taxon>
        <taxon>Chromadorea</taxon>
        <taxon>Rhabditida</taxon>
        <taxon>Spirurina</taxon>
        <taxon>Oxyuridomorpha</taxon>
        <taxon>Oxyuroidea</taxon>
        <taxon>Oxyuridae</taxon>
        <taxon>Enterobius</taxon>
    </lineage>
</organism>
<dbReference type="Proteomes" id="UP000274131">
    <property type="component" value="Unassembled WGS sequence"/>
</dbReference>
<evidence type="ECO:0000313" key="5">
    <source>
        <dbReference type="WBParaSite" id="EVEC_0000043401-mRNA-1"/>
    </source>
</evidence>
<gene>
    <name evidence="3" type="ORF">EVEC_LOCUS290</name>
</gene>
<reference evidence="5" key="1">
    <citation type="submission" date="2017-02" db="UniProtKB">
        <authorList>
            <consortium name="WormBaseParasite"/>
        </authorList>
    </citation>
    <scope>IDENTIFICATION</scope>
</reference>
<dbReference type="STRING" id="51028.A0A0N4UT75"/>
<dbReference type="InterPro" id="IPR013809">
    <property type="entry name" value="ENTH"/>
</dbReference>
<dbReference type="PROSITE" id="PS50942">
    <property type="entry name" value="ENTH"/>
    <property type="match status" value="1"/>
</dbReference>
<keyword evidence="4" id="KW-1185">Reference proteome</keyword>
<dbReference type="GO" id="GO:0048268">
    <property type="term" value="P:clathrin coat assembly"/>
    <property type="evidence" value="ECO:0007669"/>
    <property type="project" value="TreeGrafter"/>
</dbReference>
<dbReference type="SMART" id="SM00273">
    <property type="entry name" value="ENTH"/>
    <property type="match status" value="1"/>
</dbReference>
<protein>
    <submittedName>
        <fullName evidence="5">ENTH domain-containing protein</fullName>
    </submittedName>
</protein>
<dbReference type="Pfam" id="PF07651">
    <property type="entry name" value="ANTH"/>
    <property type="match status" value="1"/>
</dbReference>
<dbReference type="AlphaFoldDB" id="A0A0N4UT75"/>
<dbReference type="InterPro" id="IPR008942">
    <property type="entry name" value="ENTH_VHS"/>
</dbReference>
<feature type="compositionally biased region" description="Basic and acidic residues" evidence="1">
    <location>
        <begin position="457"/>
        <end position="468"/>
    </location>
</feature>
<dbReference type="GO" id="GO:0035615">
    <property type="term" value="F:clathrin adaptor activity"/>
    <property type="evidence" value="ECO:0007669"/>
    <property type="project" value="TreeGrafter"/>
</dbReference>
<sequence length="482" mass="55861">MNGQLNLNAENSDDSLKPLIVLLQKALNKTETPLKQNLLREIAQSSCKEQFSMVFWSVVSNAKLDKSDVASWKFCHLFHKLIRDSSGKVVEETKDKVAYVSQLGKYWQEQNSSSYHLPISVYCQLLYSRICFLEHNPVFPGNLHLSDEQLNVLNSDDLDQLFETCMELLDQIDNLLHLQSTVFDAVEEPLDWKSQTAQGQCLLAPLAVVVIDVSIFYRYLLQLMFKLYKGIAADAFKGLRNRFSQVCNEMKKFFAKASNLLYLQGLVKVPALPKREPNFAVDADFKLCQINEAAETLGDENESLAARKTFCSDDSGVQKHLITFENKTPMTYHGFSSRQRSGEQFENDTLRRELEEARQQQERLRNQAAEEIQQCQEELQKTKEENNLHKQNLEELKRLNGNLRAENVLSKKKAAEEKKVLEEEKRQADLNVAKMEHRVRQLEENYGKNLVEWKDRQREYERSEREASQKMQELEFQLGECT</sequence>
<dbReference type="SUPFAM" id="SSF48464">
    <property type="entry name" value="ENTH/VHS domain"/>
    <property type="match status" value="1"/>
</dbReference>
<dbReference type="GO" id="GO:0006897">
    <property type="term" value="P:endocytosis"/>
    <property type="evidence" value="ECO:0007669"/>
    <property type="project" value="InterPro"/>
</dbReference>
<name>A0A0N4UT75_ENTVE</name>
<proteinExistence type="predicted"/>
<dbReference type="GO" id="GO:0043325">
    <property type="term" value="F:phosphatidylinositol-3,4-bisphosphate binding"/>
    <property type="evidence" value="ECO:0007669"/>
    <property type="project" value="TreeGrafter"/>
</dbReference>
<evidence type="ECO:0000313" key="3">
    <source>
        <dbReference type="EMBL" id="VDD85147.1"/>
    </source>
</evidence>
<dbReference type="InterPro" id="IPR030224">
    <property type="entry name" value="Sla2_fam"/>
</dbReference>
<dbReference type="InterPro" id="IPR011417">
    <property type="entry name" value="ANTH_dom"/>
</dbReference>
<dbReference type="GO" id="GO:0032051">
    <property type="term" value="F:clathrin light chain binding"/>
    <property type="evidence" value="ECO:0007669"/>
    <property type="project" value="TreeGrafter"/>
</dbReference>
<feature type="region of interest" description="Disordered" evidence="1">
    <location>
        <begin position="457"/>
        <end position="482"/>
    </location>
</feature>
<accession>A0A0N4UT75</accession>
<evidence type="ECO:0000313" key="4">
    <source>
        <dbReference type="Proteomes" id="UP000274131"/>
    </source>
</evidence>
<dbReference type="GO" id="GO:0051015">
    <property type="term" value="F:actin filament binding"/>
    <property type="evidence" value="ECO:0007669"/>
    <property type="project" value="TreeGrafter"/>
</dbReference>
<dbReference type="PANTHER" id="PTHR10407:SF15">
    <property type="entry name" value="HUNTINGTIN INTERACTING PROTEIN 1"/>
    <property type="match status" value="1"/>
</dbReference>
<dbReference type="GO" id="GO:0080025">
    <property type="term" value="F:phosphatidylinositol-3,5-bisphosphate binding"/>
    <property type="evidence" value="ECO:0007669"/>
    <property type="project" value="TreeGrafter"/>
</dbReference>
<evidence type="ECO:0000259" key="2">
    <source>
        <dbReference type="PROSITE" id="PS50942"/>
    </source>
</evidence>
<dbReference type="GO" id="GO:0030136">
    <property type="term" value="C:clathrin-coated vesicle"/>
    <property type="evidence" value="ECO:0007669"/>
    <property type="project" value="TreeGrafter"/>
</dbReference>
<dbReference type="OrthoDB" id="8178130at2759"/>
<reference evidence="3 4" key="2">
    <citation type="submission" date="2018-10" db="EMBL/GenBank/DDBJ databases">
        <authorList>
            <consortium name="Pathogen Informatics"/>
        </authorList>
    </citation>
    <scope>NUCLEOTIDE SEQUENCE [LARGE SCALE GENOMIC DNA]</scope>
</reference>
<evidence type="ECO:0000256" key="1">
    <source>
        <dbReference type="SAM" id="MobiDB-lite"/>
    </source>
</evidence>
<dbReference type="PANTHER" id="PTHR10407">
    <property type="entry name" value="HUNTINGTIN INTERACTING PROTEIN 1"/>
    <property type="match status" value="1"/>
</dbReference>
<feature type="domain" description="ENTH" evidence="2">
    <location>
        <begin position="11"/>
        <end position="140"/>
    </location>
</feature>
<dbReference type="Gene3D" id="1.25.40.90">
    <property type="match status" value="1"/>
</dbReference>
<dbReference type="GO" id="GO:0007015">
    <property type="term" value="P:actin filament organization"/>
    <property type="evidence" value="ECO:0007669"/>
    <property type="project" value="TreeGrafter"/>
</dbReference>
<dbReference type="EMBL" id="UXUI01000269">
    <property type="protein sequence ID" value="VDD85147.1"/>
    <property type="molecule type" value="Genomic_DNA"/>
</dbReference>
<dbReference type="WBParaSite" id="EVEC_0000043401-mRNA-1">
    <property type="protein sequence ID" value="EVEC_0000043401-mRNA-1"/>
    <property type="gene ID" value="EVEC_0000043401"/>
</dbReference>
<dbReference type="GO" id="GO:0030864">
    <property type="term" value="C:cortical actin cytoskeleton"/>
    <property type="evidence" value="ECO:0007669"/>
    <property type="project" value="TreeGrafter"/>
</dbReference>